<dbReference type="AlphaFoldDB" id="A0A3D0W8Q8"/>
<organism evidence="1 2">
    <name type="scientific">Sphingomonas bacterium</name>
    <dbReference type="NCBI Taxonomy" id="1895847"/>
    <lineage>
        <taxon>Bacteria</taxon>
        <taxon>Pseudomonadati</taxon>
        <taxon>Pseudomonadota</taxon>
        <taxon>Alphaproteobacteria</taxon>
        <taxon>Sphingomonadales</taxon>
        <taxon>Sphingomonadaceae</taxon>
        <taxon>Sphingomonas</taxon>
    </lineage>
</organism>
<proteinExistence type="predicted"/>
<protein>
    <submittedName>
        <fullName evidence="1">DUF2332 domain-containing protein</fullName>
    </submittedName>
</protein>
<evidence type="ECO:0000313" key="2">
    <source>
        <dbReference type="Proteomes" id="UP000262699"/>
    </source>
</evidence>
<evidence type="ECO:0000313" key="1">
    <source>
        <dbReference type="EMBL" id="HCB75106.1"/>
    </source>
</evidence>
<dbReference type="EMBL" id="DOYJ01000089">
    <property type="protein sequence ID" value="HCB75106.1"/>
    <property type="molecule type" value="Genomic_DNA"/>
</dbReference>
<reference evidence="1 2" key="1">
    <citation type="journal article" date="2018" name="Nat. Biotechnol.">
        <title>A standardized bacterial taxonomy based on genome phylogeny substantially revises the tree of life.</title>
        <authorList>
            <person name="Parks D.H."/>
            <person name="Chuvochina M."/>
            <person name="Waite D.W."/>
            <person name="Rinke C."/>
            <person name="Skarshewski A."/>
            <person name="Chaumeil P.A."/>
            <person name="Hugenholtz P."/>
        </authorList>
    </citation>
    <scope>NUCLEOTIDE SEQUENCE [LARGE SCALE GENOMIC DNA]</scope>
    <source>
        <strain evidence="1">UBA9015</strain>
    </source>
</reference>
<dbReference type="InterPro" id="IPR011200">
    <property type="entry name" value="UCP012608"/>
</dbReference>
<comment type="caution">
    <text evidence="1">The sequence shown here is derived from an EMBL/GenBank/DDBJ whole genome shotgun (WGS) entry which is preliminary data.</text>
</comment>
<dbReference type="Proteomes" id="UP000262699">
    <property type="component" value="Unassembled WGS sequence"/>
</dbReference>
<dbReference type="Pfam" id="PF10094">
    <property type="entry name" value="DUF2332"/>
    <property type="match status" value="1"/>
</dbReference>
<name>A0A3D0W8Q8_9SPHN</name>
<sequence length="342" mass="36828">MSERSVRSAFLAQARFCDTMDAPLTGRVAAGLAEALDDTTATGRRVLAWPGNPIEDALPLRLVGGLRALALRGQAPDLAALFEGQGDPVPMLKAVLRDHDAALLPWLDGPPQTNEAGRSAALMLGLMLAARTCGLPIDVIEIGSSAGLNLLIGRYAYNLGGTSIGPPSPVTLRPEWRGPPPDPVAVTVASTRGVDIAPLDLTDPADADRLRAYVWADHPDRYARLDAAIAMFAADPPLLERGDAADWVEARLAEPQPVGHTRVLMHSVVWQYLGPDRQRRIVAALDAAGQRAAPDRPLAWVRLEPDRDLARHQVHATLWPGGETHHLAMSHPHGRWIEPVSR</sequence>
<accession>A0A3D0W8Q8</accession>
<dbReference type="PIRSF" id="PIRSF012608">
    <property type="entry name" value="UCP012608"/>
    <property type="match status" value="1"/>
</dbReference>
<gene>
    <name evidence="1" type="ORF">DEP91_02875</name>
</gene>